<organism evidence="7 8">
    <name type="scientific">Arabidopsis thaliana</name>
    <name type="common">Mouse-ear cress</name>
    <dbReference type="NCBI Taxonomy" id="3702"/>
    <lineage>
        <taxon>Eukaryota</taxon>
        <taxon>Viridiplantae</taxon>
        <taxon>Streptophyta</taxon>
        <taxon>Embryophyta</taxon>
        <taxon>Tracheophyta</taxon>
        <taxon>Spermatophyta</taxon>
        <taxon>Magnoliopsida</taxon>
        <taxon>eudicotyledons</taxon>
        <taxon>Gunneridae</taxon>
        <taxon>Pentapetalae</taxon>
        <taxon>rosids</taxon>
        <taxon>malvids</taxon>
        <taxon>Brassicales</taxon>
        <taxon>Brassicaceae</taxon>
        <taxon>Camelineae</taxon>
        <taxon>Arabidopsis</taxon>
    </lineage>
</organism>
<protein>
    <submittedName>
        <fullName evidence="7">(thale cress) hypothetical protein</fullName>
    </submittedName>
</protein>
<feature type="compositionally biased region" description="Acidic residues" evidence="5">
    <location>
        <begin position="1"/>
        <end position="14"/>
    </location>
</feature>
<dbReference type="EMBL" id="LR881466">
    <property type="protein sequence ID" value="CAD5314588.1"/>
    <property type="molecule type" value="Genomic_DNA"/>
</dbReference>
<sequence length="568" mass="65790">MEDVDNNGSEENEDDNKRKRNKREGKKKKNKSKAEDVEDVIDRFEFEVEDSVGNFVDEFSVGRNEIPDSSDEDEDPIVLRDRRIRRNIVDRLSIGRWEKTRLEFKCGIVGKCKWRVYCSYDEPRHMWVVKTTYRKHSCTPNGRCKILRSLVITRLFMDKLRVNPKFMPKEIPNHIKDHWKIVSSRGQCQSARLLALKLLEKEYEEQFAHIRGYVEEMLSTNPGSTVIVETIPNSAGEDTAVKGVLLAAVGHDANNQIYSLAWAVVQSEVGDNWLWFLKQLKADLKHQDGEGFVLISDKSKGLISSVQTELPKAEHRFCVKHIIENLKNKHPKKDLIKPLIWQLAWSYNKTQFKENLNKVKVYSIDVYNLVMKKQPEMWSRAFFRLGSTCEDVDNNATESFNASITKVRAKAMIPMFDTIRRQAMERMVKRHNKSKNHEGMYIEYVAKILAKEKKDANKCETIPATHGIYEVMLYGNDYLVNTKKRTCTCGKWQISGIPCKHAYGAMIDYDMNAENYGPPFRICFLRNFTGFRHALQLTVTTSSLFWAAPASAFKSSYLGFVFLNVRFT</sequence>
<dbReference type="Pfam" id="PF04434">
    <property type="entry name" value="SWIM"/>
    <property type="match status" value="1"/>
</dbReference>
<dbReference type="Proteomes" id="UP000516314">
    <property type="component" value="Chromosome 1"/>
</dbReference>
<keyword evidence="3" id="KW-0862">Zinc</keyword>
<feature type="compositionally biased region" description="Basic residues" evidence="5">
    <location>
        <begin position="18"/>
        <end position="31"/>
    </location>
</feature>
<dbReference type="PROSITE" id="PS50966">
    <property type="entry name" value="ZF_SWIM"/>
    <property type="match status" value="1"/>
</dbReference>
<feature type="region of interest" description="Disordered" evidence="5">
    <location>
        <begin position="1"/>
        <end position="36"/>
    </location>
</feature>
<evidence type="ECO:0000313" key="8">
    <source>
        <dbReference type="Proteomes" id="UP000516314"/>
    </source>
</evidence>
<dbReference type="Pfam" id="PF10551">
    <property type="entry name" value="MULE"/>
    <property type="match status" value="1"/>
</dbReference>
<dbReference type="InterPro" id="IPR006564">
    <property type="entry name" value="Znf_PMZ"/>
</dbReference>
<feature type="domain" description="SWIM-type" evidence="6">
    <location>
        <begin position="469"/>
        <end position="510"/>
    </location>
</feature>
<dbReference type="PANTHER" id="PTHR31973:SF187">
    <property type="entry name" value="MUTATOR TRANSPOSASE MUDRA PROTEIN"/>
    <property type="match status" value="1"/>
</dbReference>
<evidence type="ECO:0000256" key="2">
    <source>
        <dbReference type="ARBA" id="ARBA00022771"/>
    </source>
</evidence>
<dbReference type="SMART" id="SM00575">
    <property type="entry name" value="ZnF_PMZ"/>
    <property type="match status" value="1"/>
</dbReference>
<dbReference type="InterPro" id="IPR007527">
    <property type="entry name" value="Znf_SWIM"/>
</dbReference>
<evidence type="ECO:0000259" key="6">
    <source>
        <dbReference type="PROSITE" id="PS50966"/>
    </source>
</evidence>
<gene>
    <name evidence="7" type="ORF">AT9943_LOCUS3014</name>
</gene>
<evidence type="ECO:0000256" key="4">
    <source>
        <dbReference type="PROSITE-ProRule" id="PRU00325"/>
    </source>
</evidence>
<keyword evidence="1" id="KW-0479">Metal-binding</keyword>
<reference evidence="7 8" key="1">
    <citation type="submission" date="2020-09" db="EMBL/GenBank/DDBJ databases">
        <authorList>
            <person name="Ashkenazy H."/>
        </authorList>
    </citation>
    <scope>NUCLEOTIDE SEQUENCE [LARGE SCALE GENOMIC DNA]</scope>
    <source>
        <strain evidence="8">cv. Cdm-0</strain>
    </source>
</reference>
<proteinExistence type="predicted"/>
<accession>A0A7G2DYH0</accession>
<evidence type="ECO:0000256" key="5">
    <source>
        <dbReference type="SAM" id="MobiDB-lite"/>
    </source>
</evidence>
<evidence type="ECO:0000256" key="3">
    <source>
        <dbReference type="ARBA" id="ARBA00022833"/>
    </source>
</evidence>
<dbReference type="InterPro" id="IPR018289">
    <property type="entry name" value="MULE_transposase_dom"/>
</dbReference>
<dbReference type="PANTHER" id="PTHR31973">
    <property type="entry name" value="POLYPROTEIN, PUTATIVE-RELATED"/>
    <property type="match status" value="1"/>
</dbReference>
<evidence type="ECO:0000313" key="7">
    <source>
        <dbReference type="EMBL" id="CAD5314588.1"/>
    </source>
</evidence>
<name>A0A7G2DYH0_ARATH</name>
<evidence type="ECO:0000256" key="1">
    <source>
        <dbReference type="ARBA" id="ARBA00022723"/>
    </source>
</evidence>
<dbReference type="AlphaFoldDB" id="A0A7G2DYH0"/>
<keyword evidence="2 4" id="KW-0863">Zinc-finger</keyword>
<dbReference type="GO" id="GO:0008270">
    <property type="term" value="F:zinc ion binding"/>
    <property type="evidence" value="ECO:0007669"/>
    <property type="project" value="UniProtKB-KW"/>
</dbReference>